<dbReference type="EMBL" id="CAAHFG010000004">
    <property type="protein sequence ID" value="VGO17413.1"/>
    <property type="molecule type" value="Genomic_DNA"/>
</dbReference>
<keyword evidence="3" id="KW-1185">Reference proteome</keyword>
<organism evidence="2 3">
    <name type="scientific">Pontiella desulfatans</name>
    <dbReference type="NCBI Taxonomy" id="2750659"/>
    <lineage>
        <taxon>Bacteria</taxon>
        <taxon>Pseudomonadati</taxon>
        <taxon>Kiritimatiellota</taxon>
        <taxon>Kiritimatiellia</taxon>
        <taxon>Kiritimatiellales</taxon>
        <taxon>Pontiellaceae</taxon>
        <taxon>Pontiella</taxon>
    </lineage>
</organism>
<feature type="domain" description="Protein NO VEIN C-terminal" evidence="1">
    <location>
        <begin position="131"/>
        <end position="217"/>
    </location>
</feature>
<evidence type="ECO:0000313" key="2">
    <source>
        <dbReference type="EMBL" id="VGO17413.1"/>
    </source>
</evidence>
<dbReference type="Pfam" id="PF13020">
    <property type="entry name" value="NOV_C"/>
    <property type="match status" value="1"/>
</dbReference>
<dbReference type="Proteomes" id="UP000366872">
    <property type="component" value="Unassembled WGS sequence"/>
</dbReference>
<name>A0A6C2UC08_PONDE</name>
<sequence length="245" mass="28239">MTLREKSILAGLYLSKFDTKGLSALGFSSFKEAYNALGFAIGTKPASLKNYRDELDPYFPNERQGWHKRQLRDHCRAILEQFRDADLESLKHMICNFCGDDFRDMNFQDASETTTNIDAFAQRIMTGRAAENYFTKHYQADPVFYDTEIEDVTHSGCGYDFKLWTSSNRFFAVEVKGIRELRGSIAMTDKEFHAAKALKNSYFLYVVKNFVDTPTPTTVRNPAESNMDFTRTERLVIQVSWRSSI</sequence>
<reference evidence="2 3" key="1">
    <citation type="submission" date="2019-04" db="EMBL/GenBank/DDBJ databases">
        <authorList>
            <person name="Van Vliet M D."/>
        </authorList>
    </citation>
    <scope>NUCLEOTIDE SEQUENCE [LARGE SCALE GENOMIC DNA]</scope>
    <source>
        <strain evidence="2 3">F1</strain>
    </source>
</reference>
<accession>A0A6C2UC08</accession>
<protein>
    <recommendedName>
        <fullName evidence="1">Protein NO VEIN C-terminal domain-containing protein</fullName>
    </recommendedName>
</protein>
<gene>
    <name evidence="2" type="ORF">PDESU_06009</name>
</gene>
<dbReference type="InterPro" id="IPR024975">
    <property type="entry name" value="NOV_C"/>
</dbReference>
<dbReference type="RefSeq" id="WP_136082889.1">
    <property type="nucleotide sequence ID" value="NZ_CAAHFG010000004.1"/>
</dbReference>
<dbReference type="AlphaFoldDB" id="A0A6C2UC08"/>
<proteinExistence type="predicted"/>
<evidence type="ECO:0000259" key="1">
    <source>
        <dbReference type="Pfam" id="PF13020"/>
    </source>
</evidence>
<evidence type="ECO:0000313" key="3">
    <source>
        <dbReference type="Proteomes" id="UP000366872"/>
    </source>
</evidence>